<dbReference type="EMBL" id="LS974622">
    <property type="protein sequence ID" value="CAG7869615.1"/>
    <property type="molecule type" value="Genomic_DNA"/>
</dbReference>
<feature type="zinc finger region" description="C3H1-type" evidence="6">
    <location>
        <begin position="829"/>
        <end position="855"/>
    </location>
</feature>
<evidence type="ECO:0000256" key="6">
    <source>
        <dbReference type="PROSITE-ProRule" id="PRU00723"/>
    </source>
</evidence>
<gene>
    <name evidence="9" type="ORF">BRAPAZ1V2_A06P18550.2</name>
</gene>
<dbReference type="SMART" id="SM00356">
    <property type="entry name" value="ZnF_C3H1"/>
    <property type="match status" value="5"/>
</dbReference>
<dbReference type="AlphaFoldDB" id="A0A8D9D2T9"/>
<evidence type="ECO:0000256" key="2">
    <source>
        <dbReference type="ARBA" id="ARBA00022737"/>
    </source>
</evidence>
<evidence type="ECO:0000256" key="5">
    <source>
        <dbReference type="ARBA" id="ARBA00023125"/>
    </source>
</evidence>
<protein>
    <recommendedName>
        <fullName evidence="8">C3H1-type domain-containing protein</fullName>
    </recommendedName>
</protein>
<keyword evidence="4 6" id="KW-0862">Zinc</keyword>
<evidence type="ECO:0000256" key="1">
    <source>
        <dbReference type="ARBA" id="ARBA00022723"/>
    </source>
</evidence>
<evidence type="ECO:0000313" key="10">
    <source>
        <dbReference type="Proteomes" id="UP000694005"/>
    </source>
</evidence>
<feature type="domain" description="C3H1-type" evidence="8">
    <location>
        <begin position="829"/>
        <end position="855"/>
    </location>
</feature>
<dbReference type="Proteomes" id="UP000694005">
    <property type="component" value="Chromosome A06"/>
</dbReference>
<feature type="domain" description="C3H1-type" evidence="8">
    <location>
        <begin position="856"/>
        <end position="883"/>
    </location>
</feature>
<feature type="region of interest" description="Disordered" evidence="7">
    <location>
        <begin position="247"/>
        <end position="272"/>
    </location>
</feature>
<feature type="region of interest" description="Disordered" evidence="7">
    <location>
        <begin position="963"/>
        <end position="989"/>
    </location>
</feature>
<dbReference type="GO" id="GO:0008270">
    <property type="term" value="F:zinc ion binding"/>
    <property type="evidence" value="ECO:0007669"/>
    <property type="project" value="UniProtKB-KW"/>
</dbReference>
<accession>A0A8D9D2T9</accession>
<dbReference type="InterPro" id="IPR000571">
    <property type="entry name" value="Znf_CCCH"/>
</dbReference>
<feature type="region of interest" description="Disordered" evidence="7">
    <location>
        <begin position="900"/>
        <end position="924"/>
    </location>
</feature>
<dbReference type="PROSITE" id="PS50103">
    <property type="entry name" value="ZF_C3H1"/>
    <property type="match status" value="4"/>
</dbReference>
<dbReference type="GO" id="GO:0005634">
    <property type="term" value="C:nucleus"/>
    <property type="evidence" value="ECO:0007669"/>
    <property type="project" value="UniProtKB-ARBA"/>
</dbReference>
<dbReference type="FunFam" id="4.10.1000.10:FF:000022">
    <property type="entry name" value="Zinc finger CCCH domain-containing protein 7"/>
    <property type="match status" value="1"/>
</dbReference>
<dbReference type="GO" id="GO:0003677">
    <property type="term" value="F:DNA binding"/>
    <property type="evidence" value="ECO:0007669"/>
    <property type="project" value="UniProtKB-KW"/>
</dbReference>
<feature type="domain" description="C3H1-type" evidence="8">
    <location>
        <begin position="773"/>
        <end position="802"/>
    </location>
</feature>
<dbReference type="FunFam" id="4.10.1000.10:FF:000008">
    <property type="entry name" value="zinc finger CCCH domain-containing protein 3"/>
    <property type="match status" value="1"/>
</dbReference>
<dbReference type="Gramene" id="A06p18550.2_BraZ1">
    <property type="protein sequence ID" value="A06p18550.2_BraZ1.CDS"/>
    <property type="gene ID" value="A06g18550.2_BraZ1"/>
</dbReference>
<feature type="region of interest" description="Disordered" evidence="7">
    <location>
        <begin position="653"/>
        <end position="676"/>
    </location>
</feature>
<feature type="domain" description="C3H1-type" evidence="8">
    <location>
        <begin position="884"/>
        <end position="906"/>
    </location>
</feature>
<evidence type="ECO:0000256" key="7">
    <source>
        <dbReference type="SAM" id="MobiDB-lite"/>
    </source>
</evidence>
<evidence type="ECO:0000256" key="4">
    <source>
        <dbReference type="ARBA" id="ARBA00022833"/>
    </source>
</evidence>
<keyword evidence="5" id="KW-0238">DNA-binding</keyword>
<feature type="compositionally biased region" description="Basic residues" evidence="7">
    <location>
        <begin position="259"/>
        <end position="268"/>
    </location>
</feature>
<feature type="compositionally biased region" description="Polar residues" evidence="7">
    <location>
        <begin position="420"/>
        <end position="429"/>
    </location>
</feature>
<evidence type="ECO:0000259" key="8">
    <source>
        <dbReference type="PROSITE" id="PS50103"/>
    </source>
</evidence>
<dbReference type="Gene3D" id="4.10.1000.10">
    <property type="entry name" value="Zinc finger, CCCH-type"/>
    <property type="match status" value="2"/>
</dbReference>
<feature type="zinc finger region" description="C3H1-type" evidence="6">
    <location>
        <begin position="856"/>
        <end position="883"/>
    </location>
</feature>
<evidence type="ECO:0000313" key="9">
    <source>
        <dbReference type="EMBL" id="CAG7869615.1"/>
    </source>
</evidence>
<feature type="compositionally biased region" description="Basic residues" evidence="7">
    <location>
        <begin position="900"/>
        <end position="915"/>
    </location>
</feature>
<feature type="region of interest" description="Disordered" evidence="7">
    <location>
        <begin position="357"/>
        <end position="378"/>
    </location>
</feature>
<dbReference type="PANTHER" id="PTHR46156:SF4">
    <property type="entry name" value="BNAA06G15300D PROTEIN"/>
    <property type="match status" value="1"/>
</dbReference>
<keyword evidence="3 6" id="KW-0863">Zinc-finger</keyword>
<keyword evidence="1 6" id="KW-0479">Metal-binding</keyword>
<feature type="zinc finger region" description="C3H1-type" evidence="6">
    <location>
        <begin position="884"/>
        <end position="906"/>
    </location>
</feature>
<evidence type="ECO:0000256" key="3">
    <source>
        <dbReference type="ARBA" id="ARBA00022771"/>
    </source>
</evidence>
<sequence>MHEKNNCAENVAIDIQEKKTNPSGGALKCRTLGTAIVAVTGDSMFSCNSLSSSSGQSFGQILSETHVAATVDKTYNDKQKSKHSGGTSEYRTQGADIVAFCGDSVPFDYLSNSPNLYRPIQSETHVSSMVDDSNNYNEKAKPFADANSDVGGLEKYSRNSIKDIFDGEALSADGKVAGTEILGDSGVHLSSRADVKFALTHVNDHVKYVPDRDPQNKTSLSFRYELEKKKNKSSYSTQKSYLRSLPLVSDTKKNANPPNKHHTWHRKPSPAASSIVAAKPLSSTFSTEQKFPIVTAQSCNSYVRKWNSLLQKPSGSPGVTLGLPLSAIQLNRIENKSTGSASKVDVGDDSFLVKAGEIPTLEKQSKPPSDSSTSKVSNAIAAPSGKCALSYSMDHPTTGLPESIMDSATSGEACVPHSGGDTSKTSDLPIQTDYASDCQQKKIPPNLDSSDLKRTVYVKRKANQLVAASDIHSKSRSQIPTSDGYFKRNKNQLVRTSLSRVNHSPDDALDSRASATMVSERSSSSAFSDAAVTRPYKRSKFSLVWTQNDQQSDLPSSHMRYRRILPQLVPWKRVTYWRRLMNSVSALRNGSFSNFSQKLSTMRKRHTVYTRSTNGYSLKKSKVLSIGGSHLKWSKSIERDSRKANEEATLAVAAFSKKENEKHSGQSSTRKTSRNHLARERIFRFGSLRYKMDPSRRTLQRISDVDSPCSGPTENGKGAKRPFIPKRLVIGHEEYVRVGNGNQLVRDPKKRTRALANEKVRWSLHNVRLRLAKKKKKYCQFFTRFGKCNKDDGKCPYVHDPSKIAVCTKFLNGLCANDNCKLTHKVVIPERMPDCSYFLQGLCNNEACPYRHVHVNPSAAICDGFLKGYCSDGDECRKKHSYTCPDFEATGSCPQGSKCKLHHPKNQGKGRKRKRPSEPSEKKARGRYFGSLQKLFSESEPMVVDRHPAESEDFGKEGIEFISLGATEEEAGDNNDQATEKSISSESEEPASIYVLIRPVALMR</sequence>
<organism evidence="9 10">
    <name type="scientific">Brassica campestris</name>
    <name type="common">Field mustard</name>
    <dbReference type="NCBI Taxonomy" id="3711"/>
    <lineage>
        <taxon>Eukaryota</taxon>
        <taxon>Viridiplantae</taxon>
        <taxon>Streptophyta</taxon>
        <taxon>Embryophyta</taxon>
        <taxon>Tracheophyta</taxon>
        <taxon>Spermatophyta</taxon>
        <taxon>Magnoliopsida</taxon>
        <taxon>eudicotyledons</taxon>
        <taxon>Gunneridae</taxon>
        <taxon>Pentapetalae</taxon>
        <taxon>rosids</taxon>
        <taxon>malvids</taxon>
        <taxon>Brassicales</taxon>
        <taxon>Brassicaceae</taxon>
        <taxon>Brassiceae</taxon>
        <taxon>Brassica</taxon>
    </lineage>
</organism>
<keyword evidence="2" id="KW-0677">Repeat</keyword>
<reference evidence="9 10" key="1">
    <citation type="submission" date="2021-07" db="EMBL/GenBank/DDBJ databases">
        <authorList>
            <consortium name="Genoscope - CEA"/>
            <person name="William W."/>
        </authorList>
    </citation>
    <scope>NUCLEOTIDE SEQUENCE [LARGE SCALE GENOMIC DNA]</scope>
</reference>
<feature type="zinc finger region" description="C3H1-type" evidence="6">
    <location>
        <begin position="773"/>
        <end position="802"/>
    </location>
</feature>
<dbReference type="PANTHER" id="PTHR46156">
    <property type="entry name" value="CCCH ZINGC FINGER"/>
    <property type="match status" value="1"/>
</dbReference>
<feature type="compositionally biased region" description="Polar residues" evidence="7">
    <location>
        <begin position="366"/>
        <end position="377"/>
    </location>
</feature>
<name>A0A8D9D2T9_BRACM</name>
<proteinExistence type="predicted"/>
<feature type="region of interest" description="Disordered" evidence="7">
    <location>
        <begin position="398"/>
        <end position="429"/>
    </location>
</feature>